<keyword evidence="10" id="KW-1185">Reference proteome</keyword>
<keyword evidence="3 7" id="KW-0812">Transmembrane</keyword>
<feature type="transmembrane region" description="Helical" evidence="7">
    <location>
        <begin position="33"/>
        <end position="51"/>
    </location>
</feature>
<evidence type="ECO:0000256" key="7">
    <source>
        <dbReference type="SAM" id="Phobius"/>
    </source>
</evidence>
<comment type="similarity">
    <text evidence="6">Belongs to the YccS/YhfK family.</text>
</comment>
<evidence type="ECO:0000256" key="5">
    <source>
        <dbReference type="ARBA" id="ARBA00023136"/>
    </source>
</evidence>
<dbReference type="PANTHER" id="PTHR30509">
    <property type="entry name" value="P-HYDROXYBENZOIC ACID EFFLUX PUMP SUBUNIT-RELATED"/>
    <property type="match status" value="1"/>
</dbReference>
<comment type="subcellular location">
    <subcellularLocation>
        <location evidence="1">Cell membrane</location>
        <topology evidence="1">Multi-pass membrane protein</topology>
    </subcellularLocation>
</comment>
<accession>A0A917FHQ7</accession>
<name>A0A917FHQ7_9HYPH</name>
<protein>
    <recommendedName>
        <fullName evidence="8">Integral membrane bound transporter domain-containing protein</fullName>
    </recommendedName>
</protein>
<evidence type="ECO:0000256" key="2">
    <source>
        <dbReference type="ARBA" id="ARBA00022475"/>
    </source>
</evidence>
<evidence type="ECO:0000256" key="6">
    <source>
        <dbReference type="ARBA" id="ARBA00043993"/>
    </source>
</evidence>
<evidence type="ECO:0000313" key="9">
    <source>
        <dbReference type="EMBL" id="GGF79659.1"/>
    </source>
</evidence>
<dbReference type="EMBL" id="BMCT01000008">
    <property type="protein sequence ID" value="GGF79659.1"/>
    <property type="molecule type" value="Genomic_DNA"/>
</dbReference>
<dbReference type="AlphaFoldDB" id="A0A917FHQ7"/>
<keyword evidence="2" id="KW-1003">Cell membrane</keyword>
<feature type="transmembrane region" description="Helical" evidence="7">
    <location>
        <begin position="57"/>
        <end position="77"/>
    </location>
</feature>
<dbReference type="InterPro" id="IPR049453">
    <property type="entry name" value="Memb_transporter_dom"/>
</dbReference>
<dbReference type="Proteomes" id="UP000606044">
    <property type="component" value="Unassembled WGS sequence"/>
</dbReference>
<dbReference type="Pfam" id="PF13515">
    <property type="entry name" value="FUSC_2"/>
    <property type="match status" value="1"/>
</dbReference>
<sequence length="385" mass="39883">MPDSVPEPAPPASGLWSRLKPRWPRFELAHLRLAVRATVAALLAYGIAWFLDLPKGYWAVLSAILVVQSSLGASVAVASDRALGTVAGGIIGVILAMLAGPSPDLTVLLLTLGTLVTALLAAARPSFKLAPVTVVVVMLADPSHAQPLVSGLQRVLEIGLGGAVGVACALFVFPTRALFLLFPHAAAALDACAALLEQSAAGLLDGTLDPAEVDRLNAGTRVALRAADLRVGEAKRERASWLAGPPDASPVVRLCRRLWHSVIILLRVADAPLPETLSTPVRPTLQAALAALATECRDIAESLRSGRPVGLGAPADSAAAMGAAVAALQAEMERAGTAGLLRADGASLTRLYTAVSGCIHVQEALMELRAQLVTYRAQQEEVPAA</sequence>
<dbReference type="PANTHER" id="PTHR30509:SF9">
    <property type="entry name" value="MULTIDRUG RESISTANCE PROTEIN MDTO"/>
    <property type="match status" value="1"/>
</dbReference>
<feature type="domain" description="Integral membrane bound transporter" evidence="8">
    <location>
        <begin position="43"/>
        <end position="167"/>
    </location>
</feature>
<evidence type="ECO:0000259" key="8">
    <source>
        <dbReference type="Pfam" id="PF13515"/>
    </source>
</evidence>
<proteinExistence type="inferred from homology"/>
<comment type="caution">
    <text evidence="9">The sequence shown here is derived from an EMBL/GenBank/DDBJ whole genome shotgun (WGS) entry which is preliminary data.</text>
</comment>
<evidence type="ECO:0000256" key="4">
    <source>
        <dbReference type="ARBA" id="ARBA00022989"/>
    </source>
</evidence>
<gene>
    <name evidence="9" type="ORF">GCM10007301_44650</name>
</gene>
<reference evidence="9" key="1">
    <citation type="journal article" date="2014" name="Int. J. Syst. Evol. Microbiol.">
        <title>Complete genome sequence of Corynebacterium casei LMG S-19264T (=DSM 44701T), isolated from a smear-ripened cheese.</title>
        <authorList>
            <consortium name="US DOE Joint Genome Institute (JGI-PGF)"/>
            <person name="Walter F."/>
            <person name="Albersmeier A."/>
            <person name="Kalinowski J."/>
            <person name="Ruckert C."/>
        </authorList>
    </citation>
    <scope>NUCLEOTIDE SEQUENCE</scope>
    <source>
        <strain evidence="9">CCM 7897</strain>
    </source>
</reference>
<reference evidence="9" key="2">
    <citation type="submission" date="2020-09" db="EMBL/GenBank/DDBJ databases">
        <authorList>
            <person name="Sun Q."/>
            <person name="Sedlacek I."/>
        </authorList>
    </citation>
    <scope>NUCLEOTIDE SEQUENCE</scope>
    <source>
        <strain evidence="9">CCM 7897</strain>
    </source>
</reference>
<evidence type="ECO:0000313" key="10">
    <source>
        <dbReference type="Proteomes" id="UP000606044"/>
    </source>
</evidence>
<feature type="transmembrane region" description="Helical" evidence="7">
    <location>
        <begin position="82"/>
        <end position="99"/>
    </location>
</feature>
<keyword evidence="4 7" id="KW-1133">Transmembrane helix</keyword>
<organism evidence="9 10">
    <name type="scientific">Azorhizobium oxalatiphilum</name>
    <dbReference type="NCBI Taxonomy" id="980631"/>
    <lineage>
        <taxon>Bacteria</taxon>
        <taxon>Pseudomonadati</taxon>
        <taxon>Pseudomonadota</taxon>
        <taxon>Alphaproteobacteria</taxon>
        <taxon>Hyphomicrobiales</taxon>
        <taxon>Xanthobacteraceae</taxon>
        <taxon>Azorhizobium</taxon>
    </lineage>
</organism>
<evidence type="ECO:0000256" key="3">
    <source>
        <dbReference type="ARBA" id="ARBA00022692"/>
    </source>
</evidence>
<dbReference type="RefSeq" id="WP_188582756.1">
    <property type="nucleotide sequence ID" value="NZ_BMCT01000008.1"/>
</dbReference>
<evidence type="ECO:0000256" key="1">
    <source>
        <dbReference type="ARBA" id="ARBA00004651"/>
    </source>
</evidence>
<keyword evidence="5 7" id="KW-0472">Membrane</keyword>
<dbReference type="GO" id="GO:0005886">
    <property type="term" value="C:plasma membrane"/>
    <property type="evidence" value="ECO:0007669"/>
    <property type="project" value="UniProtKB-SubCell"/>
</dbReference>
<feature type="transmembrane region" description="Helical" evidence="7">
    <location>
        <begin position="155"/>
        <end position="173"/>
    </location>
</feature>
<feature type="transmembrane region" description="Helical" evidence="7">
    <location>
        <begin position="105"/>
        <end position="122"/>
    </location>
</feature>